<keyword evidence="2" id="KW-1185">Reference proteome</keyword>
<accession>A0A2T2PBX5</accession>
<protein>
    <submittedName>
        <fullName evidence="1">Uncharacterized protein</fullName>
    </submittedName>
</protein>
<proteinExistence type="predicted"/>
<name>A0A2T2PBX5_CORCC</name>
<evidence type="ECO:0000313" key="2">
    <source>
        <dbReference type="Proteomes" id="UP000240883"/>
    </source>
</evidence>
<evidence type="ECO:0000313" key="1">
    <source>
        <dbReference type="EMBL" id="PSN75169.1"/>
    </source>
</evidence>
<sequence>MWRCTQKPSHRYIPSIGMSSLQIPRFTAESSSLNCEGRYAILVRGCTFLHRPLACSTAFVPNQSRPRRASMLQSDLSNSSHPLSSAHYVRYTCEGLSDAAQIHPEPRKCGENNMPRYDQHKHPKIDLQWLAMHWIREFNRPPSHDRGFHS</sequence>
<gene>
    <name evidence="1" type="ORF">BS50DRAFT_34014</name>
</gene>
<organism evidence="1 2">
    <name type="scientific">Corynespora cassiicola Philippines</name>
    <dbReference type="NCBI Taxonomy" id="1448308"/>
    <lineage>
        <taxon>Eukaryota</taxon>
        <taxon>Fungi</taxon>
        <taxon>Dikarya</taxon>
        <taxon>Ascomycota</taxon>
        <taxon>Pezizomycotina</taxon>
        <taxon>Dothideomycetes</taxon>
        <taxon>Pleosporomycetidae</taxon>
        <taxon>Pleosporales</taxon>
        <taxon>Corynesporascaceae</taxon>
        <taxon>Corynespora</taxon>
    </lineage>
</organism>
<dbReference type="AlphaFoldDB" id="A0A2T2PBX5"/>
<dbReference type="Proteomes" id="UP000240883">
    <property type="component" value="Unassembled WGS sequence"/>
</dbReference>
<reference evidence="1 2" key="1">
    <citation type="journal article" date="2018" name="Front. Microbiol.">
        <title>Genome-Wide Analysis of Corynespora cassiicola Leaf Fall Disease Putative Effectors.</title>
        <authorList>
            <person name="Lopez D."/>
            <person name="Ribeiro S."/>
            <person name="Label P."/>
            <person name="Fumanal B."/>
            <person name="Venisse J.S."/>
            <person name="Kohler A."/>
            <person name="de Oliveira R.R."/>
            <person name="Labutti K."/>
            <person name="Lipzen A."/>
            <person name="Lail K."/>
            <person name="Bauer D."/>
            <person name="Ohm R.A."/>
            <person name="Barry K.W."/>
            <person name="Spatafora J."/>
            <person name="Grigoriev I.V."/>
            <person name="Martin F.M."/>
            <person name="Pujade-Renaud V."/>
        </authorList>
    </citation>
    <scope>NUCLEOTIDE SEQUENCE [LARGE SCALE GENOMIC DNA]</scope>
    <source>
        <strain evidence="1 2">Philippines</strain>
    </source>
</reference>
<dbReference type="EMBL" id="KZ678128">
    <property type="protein sequence ID" value="PSN75169.1"/>
    <property type="molecule type" value="Genomic_DNA"/>
</dbReference>